<name>A0A0D0JNV1_9PSED</name>
<dbReference type="EMBL" id="JXQW01000061">
    <property type="protein sequence ID" value="KIP97013.1"/>
    <property type="molecule type" value="Genomic_DNA"/>
</dbReference>
<dbReference type="AlphaFoldDB" id="A0A0D0JNV1"/>
<protein>
    <submittedName>
        <fullName evidence="1">Uncharacterized protein</fullName>
    </submittedName>
</protein>
<proteinExistence type="predicted"/>
<dbReference type="RefSeq" id="WP_042555485.1">
    <property type="nucleotide sequence ID" value="NZ_JXQW01000061.1"/>
</dbReference>
<sequence>MANQFQLVTTTGGAQFMVNSRHVIAMRYNEDGATLFVSELKSDNGRMAMNLSASEAREVQGWLEQL</sequence>
<accession>A0A0D0JNV1</accession>
<reference evidence="1 2" key="1">
    <citation type="submission" date="2014-12" db="EMBL/GenBank/DDBJ databases">
        <title>16Stimator: statistical estimation of ribosomal gene copy numbers from draft genome assemblies.</title>
        <authorList>
            <person name="Perisin M.A."/>
            <person name="Vetter M."/>
            <person name="Gilbert J.A."/>
            <person name="Bergelson J."/>
        </authorList>
    </citation>
    <scope>NUCLEOTIDE SEQUENCE [LARGE SCALE GENOMIC DNA]</scope>
    <source>
        <strain evidence="1 2">MEJ086</strain>
    </source>
</reference>
<gene>
    <name evidence="1" type="ORF">RU08_19340</name>
</gene>
<evidence type="ECO:0000313" key="1">
    <source>
        <dbReference type="EMBL" id="KIP97013.1"/>
    </source>
</evidence>
<comment type="caution">
    <text evidence="1">The sequence shown here is derived from an EMBL/GenBank/DDBJ whole genome shotgun (WGS) entry which is preliminary data.</text>
</comment>
<dbReference type="Proteomes" id="UP000032068">
    <property type="component" value="Unassembled WGS sequence"/>
</dbReference>
<organism evidence="1 2">
    <name type="scientific">Pseudomonas fulva</name>
    <dbReference type="NCBI Taxonomy" id="47880"/>
    <lineage>
        <taxon>Bacteria</taxon>
        <taxon>Pseudomonadati</taxon>
        <taxon>Pseudomonadota</taxon>
        <taxon>Gammaproteobacteria</taxon>
        <taxon>Pseudomonadales</taxon>
        <taxon>Pseudomonadaceae</taxon>
        <taxon>Pseudomonas</taxon>
    </lineage>
</organism>
<evidence type="ECO:0000313" key="2">
    <source>
        <dbReference type="Proteomes" id="UP000032068"/>
    </source>
</evidence>